<feature type="transmembrane region" description="Helical" evidence="7">
    <location>
        <begin position="334"/>
        <end position="363"/>
    </location>
</feature>
<feature type="domain" description="ABC3 transporter permease C-terminal" evidence="8">
    <location>
        <begin position="292"/>
        <end position="404"/>
    </location>
</feature>
<evidence type="ECO:0000256" key="4">
    <source>
        <dbReference type="ARBA" id="ARBA00022989"/>
    </source>
</evidence>
<proteinExistence type="inferred from homology"/>
<evidence type="ECO:0000256" key="5">
    <source>
        <dbReference type="ARBA" id="ARBA00023136"/>
    </source>
</evidence>
<feature type="transmembrane region" description="Helical" evidence="7">
    <location>
        <begin position="287"/>
        <end position="313"/>
    </location>
</feature>
<evidence type="ECO:0000259" key="9">
    <source>
        <dbReference type="Pfam" id="PF12704"/>
    </source>
</evidence>
<keyword evidence="2" id="KW-1003">Cell membrane</keyword>
<evidence type="ECO:0000256" key="3">
    <source>
        <dbReference type="ARBA" id="ARBA00022692"/>
    </source>
</evidence>
<accession>A0ABZ0JI51</accession>
<dbReference type="PANTHER" id="PTHR30572:SF4">
    <property type="entry name" value="ABC TRANSPORTER PERMEASE YTRF"/>
    <property type="match status" value="1"/>
</dbReference>
<reference evidence="10 11" key="1">
    <citation type="submission" date="2023-05" db="EMBL/GenBank/DDBJ databases">
        <title>Xanthomonas rydalmerenesis sp. nov., a novel Xanthomonas species isolated from Fragaria x ananassa.</title>
        <authorList>
            <person name="McKnight D.J.E."/>
            <person name="Wong-Bajracharya J."/>
            <person name="Okoh E.B."/>
            <person name="Snijders F."/>
            <person name="Lidbetter F."/>
            <person name="Webster J."/>
            <person name="Djordjevic S.P."/>
            <person name="Bogema D.R."/>
            <person name="Chapman T.A."/>
        </authorList>
    </citation>
    <scope>NUCLEOTIDE SEQUENCE [LARGE SCALE GENOMIC DNA]</scope>
    <source>
        <strain evidence="10 11">DAR34883</strain>
    </source>
</reference>
<dbReference type="Pfam" id="PF02687">
    <property type="entry name" value="FtsX"/>
    <property type="match status" value="1"/>
</dbReference>
<keyword evidence="3 7" id="KW-0812">Transmembrane</keyword>
<evidence type="ECO:0000313" key="10">
    <source>
        <dbReference type="EMBL" id="WOS39121.1"/>
    </source>
</evidence>
<evidence type="ECO:0000259" key="8">
    <source>
        <dbReference type="Pfam" id="PF02687"/>
    </source>
</evidence>
<comment type="similarity">
    <text evidence="6">Belongs to the ABC-4 integral membrane protein family.</text>
</comment>
<dbReference type="RefSeq" id="WP_160964841.1">
    <property type="nucleotide sequence ID" value="NZ_CP126170.1"/>
</dbReference>
<gene>
    <name evidence="10" type="ORF">QN243_11735</name>
</gene>
<comment type="subcellular location">
    <subcellularLocation>
        <location evidence="1">Cell membrane</location>
        <topology evidence="1">Multi-pass membrane protein</topology>
    </subcellularLocation>
</comment>
<feature type="transmembrane region" description="Helical" evidence="7">
    <location>
        <begin position="375"/>
        <end position="397"/>
    </location>
</feature>
<evidence type="ECO:0000256" key="6">
    <source>
        <dbReference type="ARBA" id="ARBA00038076"/>
    </source>
</evidence>
<dbReference type="EMBL" id="CP126172">
    <property type="protein sequence ID" value="WOS39121.1"/>
    <property type="molecule type" value="Genomic_DNA"/>
</dbReference>
<feature type="domain" description="MacB-like periplasmic core" evidence="9">
    <location>
        <begin position="29"/>
        <end position="247"/>
    </location>
</feature>
<dbReference type="PANTHER" id="PTHR30572">
    <property type="entry name" value="MEMBRANE COMPONENT OF TRANSPORTER-RELATED"/>
    <property type="match status" value="1"/>
</dbReference>
<evidence type="ECO:0000313" key="11">
    <source>
        <dbReference type="Proteomes" id="UP001302020"/>
    </source>
</evidence>
<organism evidence="10 11">
    <name type="scientific">Xanthomonas rydalmerensis</name>
    <dbReference type="NCBI Taxonomy" id="3046274"/>
    <lineage>
        <taxon>Bacteria</taxon>
        <taxon>Pseudomonadati</taxon>
        <taxon>Pseudomonadota</taxon>
        <taxon>Gammaproteobacteria</taxon>
        <taxon>Lysobacterales</taxon>
        <taxon>Lysobacteraceae</taxon>
        <taxon>Xanthomonas</taxon>
    </lineage>
</organism>
<evidence type="ECO:0000256" key="1">
    <source>
        <dbReference type="ARBA" id="ARBA00004651"/>
    </source>
</evidence>
<dbReference type="Pfam" id="PF12704">
    <property type="entry name" value="MacB_PCD"/>
    <property type="match status" value="1"/>
</dbReference>
<dbReference type="Proteomes" id="UP001302020">
    <property type="component" value="Chromosome"/>
</dbReference>
<keyword evidence="11" id="KW-1185">Reference proteome</keyword>
<name>A0ABZ0JI51_9XANT</name>
<dbReference type="InterPro" id="IPR025857">
    <property type="entry name" value="MacB_PCD"/>
</dbReference>
<evidence type="ECO:0000256" key="2">
    <source>
        <dbReference type="ARBA" id="ARBA00022475"/>
    </source>
</evidence>
<protein>
    <submittedName>
        <fullName evidence="10">FtsX-like permease family protein</fullName>
    </submittedName>
</protein>
<evidence type="ECO:0000256" key="7">
    <source>
        <dbReference type="SAM" id="Phobius"/>
    </source>
</evidence>
<dbReference type="InterPro" id="IPR050250">
    <property type="entry name" value="Macrolide_Exporter_MacB"/>
</dbReference>
<dbReference type="InterPro" id="IPR003838">
    <property type="entry name" value="ABC3_permease_C"/>
</dbReference>
<keyword evidence="4 7" id="KW-1133">Transmembrane helix</keyword>
<sequence>MRQLAPILAALKKHKAGTILIALQIALTLAVVCNALCIIQHRIERIYRPTGLAEHELLTIQSDRVGVAPKDMPPLIDADLMALRRLPGVEDATESNSFPLGGDSWPEGVRLDPNARERMARTELYFVDDHGLSTMGARLIAGRNFHPSEIQTGDEHDFAWPGQVIITKALADKVFPDGGALGKAIYLGNTDPTPSTVIGIVDHLQASWSGADSYGYMDNVTLLPMRLTRSDSTYLVRAKPGQLDAVMRSAPATLVKLDRMRVFPAERGVRTFTTVREQVYKSDRGTAYLMGAISLVLLGVTAAGIVGLTSFWVGQRRKQIGVRRALGATQRDIVNYFLTENLLIGMIGVALGSVLAIGLNVWLMSSFELTRLSPLYILVGMVVLLLLGQGAVLAPALRASRVPPAEATRSA</sequence>
<keyword evidence="5 7" id="KW-0472">Membrane</keyword>